<feature type="region of interest" description="Disordered" evidence="1">
    <location>
        <begin position="50"/>
        <end position="72"/>
    </location>
</feature>
<keyword evidence="2" id="KW-0732">Signal</keyword>
<proteinExistence type="predicted"/>
<evidence type="ECO:0000313" key="3">
    <source>
        <dbReference type="EMBL" id="SHK24206.1"/>
    </source>
</evidence>
<dbReference type="InterPro" id="IPR013078">
    <property type="entry name" value="His_Pase_superF_clade-1"/>
</dbReference>
<reference evidence="4" key="1">
    <citation type="submission" date="2016-11" db="EMBL/GenBank/DDBJ databases">
        <authorList>
            <person name="Varghese N."/>
            <person name="Submissions S."/>
        </authorList>
    </citation>
    <scope>NUCLEOTIDE SEQUENCE [LARGE SCALE GENOMIC DNA]</scope>
    <source>
        <strain evidence="4">UWOS</strain>
    </source>
</reference>
<dbReference type="InterPro" id="IPR029033">
    <property type="entry name" value="His_PPase_superfam"/>
</dbReference>
<dbReference type="AlphaFoldDB" id="A0A1M6QVH7"/>
<feature type="signal peptide" evidence="2">
    <location>
        <begin position="1"/>
        <end position="24"/>
    </location>
</feature>
<evidence type="ECO:0000256" key="2">
    <source>
        <dbReference type="SAM" id="SignalP"/>
    </source>
</evidence>
<dbReference type="SMART" id="SM00855">
    <property type="entry name" value="PGAM"/>
    <property type="match status" value="1"/>
</dbReference>
<dbReference type="EMBL" id="FRAW01000003">
    <property type="protein sequence ID" value="SHK24206.1"/>
    <property type="molecule type" value="Genomic_DNA"/>
</dbReference>
<keyword evidence="4" id="KW-1185">Reference proteome</keyword>
<dbReference type="Proteomes" id="UP000184275">
    <property type="component" value="Unassembled WGS sequence"/>
</dbReference>
<feature type="region of interest" description="Disordered" evidence="1">
    <location>
        <begin position="21"/>
        <end position="40"/>
    </location>
</feature>
<dbReference type="Gene3D" id="3.40.50.1240">
    <property type="entry name" value="Phosphoglycerate mutase-like"/>
    <property type="match status" value="1"/>
</dbReference>
<name>A0A1M6QVH7_9BACT</name>
<organism evidence="3 4">
    <name type="scientific">Fibrobacter intestinalis</name>
    <dbReference type="NCBI Taxonomy" id="28122"/>
    <lineage>
        <taxon>Bacteria</taxon>
        <taxon>Pseudomonadati</taxon>
        <taxon>Fibrobacterota</taxon>
        <taxon>Fibrobacteria</taxon>
        <taxon>Fibrobacterales</taxon>
        <taxon>Fibrobacteraceae</taxon>
        <taxon>Fibrobacter</taxon>
    </lineage>
</organism>
<dbReference type="SUPFAM" id="SSF53254">
    <property type="entry name" value="Phosphoglycerate mutase-like"/>
    <property type="match status" value="1"/>
</dbReference>
<gene>
    <name evidence="3" type="ORF">SAMN05720469_10315</name>
</gene>
<accession>A0A1M6QVH7</accession>
<dbReference type="RefSeq" id="WP_073302296.1">
    <property type="nucleotide sequence ID" value="NZ_FRAW01000003.1"/>
</dbReference>
<dbReference type="PROSITE" id="PS51257">
    <property type="entry name" value="PROKAR_LIPOPROTEIN"/>
    <property type="match status" value="1"/>
</dbReference>
<evidence type="ECO:0000256" key="1">
    <source>
        <dbReference type="SAM" id="MobiDB-lite"/>
    </source>
</evidence>
<dbReference type="CDD" id="cd07040">
    <property type="entry name" value="HP"/>
    <property type="match status" value="1"/>
</dbReference>
<evidence type="ECO:0000313" key="4">
    <source>
        <dbReference type="Proteomes" id="UP000184275"/>
    </source>
</evidence>
<protein>
    <submittedName>
        <fullName evidence="3">Broad specificity phosphatase PhoE</fullName>
    </submittedName>
</protein>
<dbReference type="Pfam" id="PF00300">
    <property type="entry name" value="His_Phos_1"/>
    <property type="match status" value="1"/>
</dbReference>
<feature type="compositionally biased region" description="Low complexity" evidence="1">
    <location>
        <begin position="50"/>
        <end position="68"/>
    </location>
</feature>
<sequence length="313" mass="34421">MRKIGILIFPFVFLAACGDSSSSASDENLPFSSSQTSDFSSSSFVLESSSAEIPASSESEGERSSASSPDALPIVPDADGFYAMEEIYKATPATSKIVFVIRHAEREDSLGRLSDLTENGKAAARSLGEKLVGESESFFYASTDFVRTRETCRQIALGRGESDAEAQTWEGIDGGYFLKVPSDSLDKFAKNRGGTWKIISRWAYADPKMNENLASLVNAHFYDLFERGAQFVQENIVPNIPDWKRVSVLVSHDVLLEPLLVYATNRQIDLRFYESGRWANYLSGVAIVQSENGISLYPVRGMDVGYMTANSSK</sequence>
<feature type="chain" id="PRO_5012025503" evidence="2">
    <location>
        <begin position="25"/>
        <end position="313"/>
    </location>
</feature>